<evidence type="ECO:0000256" key="1">
    <source>
        <dbReference type="SAM" id="MobiDB-lite"/>
    </source>
</evidence>
<dbReference type="PANTHER" id="PTHR35513">
    <property type="entry name" value="OS02G0158600 PROTEIN"/>
    <property type="match status" value="1"/>
</dbReference>
<dbReference type="InterPro" id="IPR056971">
    <property type="entry name" value="Znf-C2HC_3"/>
</dbReference>
<comment type="caution">
    <text evidence="3">The sequence shown here is derived from an EMBL/GenBank/DDBJ whole genome shotgun (WGS) entry which is preliminary data.</text>
</comment>
<feature type="domain" description="C2HC zinc finger plants" evidence="2">
    <location>
        <begin position="149"/>
        <end position="194"/>
    </location>
</feature>
<dbReference type="Pfam" id="PF25017">
    <property type="entry name" value="zf-C2HC_3"/>
    <property type="match status" value="1"/>
</dbReference>
<accession>A0ABD3MZQ3</accession>
<evidence type="ECO:0000259" key="2">
    <source>
        <dbReference type="Pfam" id="PF25017"/>
    </source>
</evidence>
<proteinExistence type="predicted"/>
<dbReference type="AlphaFoldDB" id="A0ABD3MZQ3"/>
<sequence>MEHPLGGQRDRQRQGHEPPPSPSTTPNRRGSYICSHSNGSDLDEHMDVSYHQSHSMQQTLQQQQSQQIAQLLQYANSSYNSNPTDALSALMDALTLQSGPNAAQLAMKRIRTELGETVANCVAQHQTCAEREMTLRAMAVVEEMMNDTSTFLYAQGRQHILQQAMKDGSSVICSNCGDMVKASRWTQHSTMWCRAIDDMDDSKMDC</sequence>
<organism evidence="3 4">
    <name type="scientific">Cyclotella atomus</name>
    <dbReference type="NCBI Taxonomy" id="382360"/>
    <lineage>
        <taxon>Eukaryota</taxon>
        <taxon>Sar</taxon>
        <taxon>Stramenopiles</taxon>
        <taxon>Ochrophyta</taxon>
        <taxon>Bacillariophyta</taxon>
        <taxon>Coscinodiscophyceae</taxon>
        <taxon>Thalassiosirophycidae</taxon>
        <taxon>Stephanodiscales</taxon>
        <taxon>Stephanodiscaceae</taxon>
        <taxon>Cyclotella</taxon>
    </lineage>
</organism>
<keyword evidence="4" id="KW-1185">Reference proteome</keyword>
<dbReference type="EMBL" id="JALLPJ020001341">
    <property type="protein sequence ID" value="KAL3768872.1"/>
    <property type="molecule type" value="Genomic_DNA"/>
</dbReference>
<protein>
    <recommendedName>
        <fullName evidence="2">C2HC zinc finger plants domain-containing protein</fullName>
    </recommendedName>
</protein>
<feature type="compositionally biased region" description="Basic and acidic residues" evidence="1">
    <location>
        <begin position="1"/>
        <end position="16"/>
    </location>
</feature>
<evidence type="ECO:0000313" key="3">
    <source>
        <dbReference type="EMBL" id="KAL3768872.1"/>
    </source>
</evidence>
<dbReference type="PANTHER" id="PTHR35513:SF1">
    <property type="entry name" value="OS02G0158600 PROTEIN"/>
    <property type="match status" value="1"/>
</dbReference>
<feature type="region of interest" description="Disordered" evidence="1">
    <location>
        <begin position="1"/>
        <end position="45"/>
    </location>
</feature>
<name>A0ABD3MZQ3_9STRA</name>
<reference evidence="3 4" key="1">
    <citation type="submission" date="2024-10" db="EMBL/GenBank/DDBJ databases">
        <title>Updated reference genomes for cyclostephanoid diatoms.</title>
        <authorList>
            <person name="Roberts W.R."/>
            <person name="Alverson A.J."/>
        </authorList>
    </citation>
    <scope>NUCLEOTIDE SEQUENCE [LARGE SCALE GENOMIC DNA]</scope>
    <source>
        <strain evidence="3 4">AJA010-31</strain>
    </source>
</reference>
<evidence type="ECO:0000313" key="4">
    <source>
        <dbReference type="Proteomes" id="UP001530400"/>
    </source>
</evidence>
<gene>
    <name evidence="3" type="ORF">ACHAWO_013158</name>
</gene>
<dbReference type="Proteomes" id="UP001530400">
    <property type="component" value="Unassembled WGS sequence"/>
</dbReference>